<dbReference type="InterPro" id="IPR011004">
    <property type="entry name" value="Trimer_LpxA-like_sf"/>
</dbReference>
<dbReference type="Proteomes" id="UP001162811">
    <property type="component" value="Unassembled WGS sequence"/>
</dbReference>
<evidence type="ECO:0000313" key="1">
    <source>
        <dbReference type="EMBL" id="MCO5399619.1"/>
    </source>
</evidence>
<keyword evidence="2" id="KW-1185">Reference proteome</keyword>
<dbReference type="Gene3D" id="2.160.10.10">
    <property type="entry name" value="Hexapeptide repeat proteins"/>
    <property type="match status" value="1"/>
</dbReference>
<proteinExistence type="predicted"/>
<dbReference type="RefSeq" id="WP_252681978.1">
    <property type="nucleotide sequence ID" value="NZ_JAMXHT010000005.1"/>
</dbReference>
<gene>
    <name evidence="1" type="ORF">NG900_15580</name>
</gene>
<reference evidence="1" key="1">
    <citation type="submission" date="2022-06" db="EMBL/GenBank/DDBJ databases">
        <authorList>
            <person name="Lu C.-H."/>
        </authorList>
    </citation>
    <scope>NUCLEOTIDE SEQUENCE</scope>
    <source>
        <strain evidence="1">21MJYT02-11</strain>
    </source>
</reference>
<dbReference type="EMBL" id="JAMXHT010000005">
    <property type="protein sequence ID" value="MCO5399619.1"/>
    <property type="molecule type" value="Genomic_DNA"/>
</dbReference>
<protein>
    <submittedName>
        <fullName evidence="1">Uncharacterized protein</fullName>
    </submittedName>
</protein>
<reference evidence="1" key="2">
    <citation type="journal article" date="2023" name="Front. Microbiol.">
        <title>Ralstonia chuxiongensis sp. nov., Ralstonia mojiangensis sp. nov., and Ralstonia soli sp. nov., isolated from tobacco fields, are three novel species in the family Burkholderiaceae.</title>
        <authorList>
            <person name="Lu C.H."/>
            <person name="Zhang Y.Y."/>
            <person name="Jiang N."/>
            <person name="Chen W."/>
            <person name="Shao X."/>
            <person name="Zhao Z.M."/>
            <person name="Lu W.L."/>
            <person name="Hu X."/>
            <person name="Xi Y.X."/>
            <person name="Zou S.Y."/>
            <person name="Wei Q.J."/>
            <person name="Lin Z.L."/>
            <person name="Gong L."/>
            <person name="Gai X.T."/>
            <person name="Zhang L.Q."/>
            <person name="Li J.Y."/>
            <person name="Jin Y."/>
            <person name="Xia Z.Y."/>
        </authorList>
    </citation>
    <scope>NUCLEOTIDE SEQUENCE</scope>
    <source>
        <strain evidence="1">21MJYT02-11</strain>
    </source>
</reference>
<name>A0ABT1AMX7_9RALS</name>
<organism evidence="1 2">
    <name type="scientific">Ralstonia soli</name>
    <dbReference type="NCBI Taxonomy" id="2953896"/>
    <lineage>
        <taxon>Bacteria</taxon>
        <taxon>Pseudomonadati</taxon>
        <taxon>Pseudomonadota</taxon>
        <taxon>Betaproteobacteria</taxon>
        <taxon>Burkholderiales</taxon>
        <taxon>Burkholderiaceae</taxon>
        <taxon>Ralstonia</taxon>
    </lineage>
</organism>
<sequence length="347" mass="37356">MIGNLLLLGGSVAGLLVLPFLPALSEWLRPTDSAPLPMRRDQPNNLTFFANSFRRRLQDQYGVDVDAMRTAGTAYQVPVSAELSVGRDPRGLAPDEQAALKRALGKGNHIVVFRGNAWLGSRSRVRADLYVEQDVAVERDTRLRACLAEGDIELGENVVVQRWVHGRNVRFSPNVRIEGRVTAQEHIVMAAPAHFERASASDVMFGDTRGAAHPVDLPKPATERRVLDGEATLSTDNATDGDYVVRGDCRVSGGTVLEGSIKTHGHLRTGEGVRIAGTLSARKNLEIGAGSAVLGPLIGFEDIVLGPNCRIGRPDAPTTLVCNRLFVSPGCVVHGVITAHEFARVQG</sequence>
<evidence type="ECO:0000313" key="2">
    <source>
        <dbReference type="Proteomes" id="UP001162811"/>
    </source>
</evidence>
<dbReference type="SUPFAM" id="SSF51161">
    <property type="entry name" value="Trimeric LpxA-like enzymes"/>
    <property type="match status" value="1"/>
</dbReference>
<accession>A0ABT1AMX7</accession>
<comment type="caution">
    <text evidence="1">The sequence shown here is derived from an EMBL/GenBank/DDBJ whole genome shotgun (WGS) entry which is preliminary data.</text>
</comment>